<dbReference type="GO" id="GO:0005829">
    <property type="term" value="C:cytosol"/>
    <property type="evidence" value="ECO:0007669"/>
    <property type="project" value="TreeGrafter"/>
</dbReference>
<comment type="catalytic activity">
    <reaction evidence="11">
        <text>L-threonyl-[protein] + ATP = O-phospho-L-threonyl-[protein] + ADP + H(+)</text>
        <dbReference type="Rhea" id="RHEA:46608"/>
        <dbReference type="Rhea" id="RHEA-COMP:11060"/>
        <dbReference type="Rhea" id="RHEA-COMP:11605"/>
        <dbReference type="ChEBI" id="CHEBI:15378"/>
        <dbReference type="ChEBI" id="CHEBI:30013"/>
        <dbReference type="ChEBI" id="CHEBI:30616"/>
        <dbReference type="ChEBI" id="CHEBI:61977"/>
        <dbReference type="ChEBI" id="CHEBI:456216"/>
        <dbReference type="EC" id="2.7.11.1"/>
    </reaction>
</comment>
<protein>
    <recommendedName>
        <fullName evidence="3">non-specific serine/threonine protein kinase</fullName>
        <ecNumber evidence="3">2.7.11.1</ecNumber>
    </recommendedName>
</protein>
<evidence type="ECO:0000256" key="11">
    <source>
        <dbReference type="ARBA" id="ARBA00047899"/>
    </source>
</evidence>
<evidence type="ECO:0000256" key="7">
    <source>
        <dbReference type="ARBA" id="ARBA00022741"/>
    </source>
</evidence>
<dbReference type="GO" id="GO:0004674">
    <property type="term" value="F:protein serine/threonine kinase activity"/>
    <property type="evidence" value="ECO:0007669"/>
    <property type="project" value="UniProtKB-KW"/>
</dbReference>
<evidence type="ECO:0000313" key="15">
    <source>
        <dbReference type="EMBL" id="KAK2080467.1"/>
    </source>
</evidence>
<evidence type="ECO:0000256" key="13">
    <source>
        <dbReference type="SAM" id="MobiDB-lite"/>
    </source>
</evidence>
<evidence type="ECO:0000256" key="5">
    <source>
        <dbReference type="ARBA" id="ARBA00022679"/>
    </source>
</evidence>
<keyword evidence="9" id="KW-0067">ATP-binding</keyword>
<dbReference type="EMBL" id="JASFZW010000001">
    <property type="protein sequence ID" value="KAK2080467.1"/>
    <property type="molecule type" value="Genomic_DNA"/>
</dbReference>
<evidence type="ECO:0000256" key="4">
    <source>
        <dbReference type="ARBA" id="ARBA00022527"/>
    </source>
</evidence>
<evidence type="ECO:0000256" key="6">
    <source>
        <dbReference type="ARBA" id="ARBA00022723"/>
    </source>
</evidence>
<dbReference type="InterPro" id="IPR011009">
    <property type="entry name" value="Kinase-like_dom_sf"/>
</dbReference>
<evidence type="ECO:0000259" key="14">
    <source>
        <dbReference type="SMART" id="SM00090"/>
    </source>
</evidence>
<dbReference type="Gene3D" id="1.10.510.10">
    <property type="entry name" value="Transferase(Phosphotransferase) domain 1"/>
    <property type="match status" value="1"/>
</dbReference>
<dbReference type="Pfam" id="PF01163">
    <property type="entry name" value="RIO1"/>
    <property type="match status" value="1"/>
</dbReference>
<comment type="catalytic activity">
    <reaction evidence="12">
        <text>L-seryl-[protein] + ATP = O-phospho-L-seryl-[protein] + ADP + H(+)</text>
        <dbReference type="Rhea" id="RHEA:17989"/>
        <dbReference type="Rhea" id="RHEA-COMP:9863"/>
        <dbReference type="Rhea" id="RHEA-COMP:11604"/>
        <dbReference type="ChEBI" id="CHEBI:15378"/>
        <dbReference type="ChEBI" id="CHEBI:29999"/>
        <dbReference type="ChEBI" id="CHEBI:30616"/>
        <dbReference type="ChEBI" id="CHEBI:83421"/>
        <dbReference type="ChEBI" id="CHEBI:456216"/>
        <dbReference type="EC" id="2.7.11.1"/>
    </reaction>
</comment>
<name>A0AAD9IPB7_PROWI</name>
<dbReference type="Gene3D" id="3.30.200.20">
    <property type="entry name" value="Phosphorylase Kinase, domain 1"/>
    <property type="match status" value="1"/>
</dbReference>
<dbReference type="FunFam" id="3.30.200.20:FF:000052">
    <property type="entry name" value="Serine/threonine-protein kinase RIO2"/>
    <property type="match status" value="1"/>
</dbReference>
<dbReference type="SUPFAM" id="SSF46785">
    <property type="entry name" value="Winged helix' DNA-binding domain"/>
    <property type="match status" value="1"/>
</dbReference>
<dbReference type="SUPFAM" id="SSF56112">
    <property type="entry name" value="Protein kinase-like (PK-like)"/>
    <property type="match status" value="1"/>
</dbReference>
<dbReference type="Gene3D" id="1.10.10.10">
    <property type="entry name" value="Winged helix-like DNA-binding domain superfamily/Winged helix DNA-binding domain"/>
    <property type="match status" value="2"/>
</dbReference>
<dbReference type="AlphaFoldDB" id="A0AAD9IPB7"/>
<dbReference type="InterPro" id="IPR036388">
    <property type="entry name" value="WH-like_DNA-bd_sf"/>
</dbReference>
<dbReference type="EC" id="2.7.11.1" evidence="3"/>
<keyword evidence="16" id="KW-1185">Reference proteome</keyword>
<dbReference type="InterPro" id="IPR030484">
    <property type="entry name" value="Rio2"/>
</dbReference>
<evidence type="ECO:0000256" key="9">
    <source>
        <dbReference type="ARBA" id="ARBA00022840"/>
    </source>
</evidence>
<keyword evidence="8" id="KW-0418">Kinase</keyword>
<comment type="cofactor">
    <cofactor evidence="1">
        <name>Mg(2+)</name>
        <dbReference type="ChEBI" id="CHEBI:18420"/>
    </cofactor>
</comment>
<evidence type="ECO:0000256" key="2">
    <source>
        <dbReference type="ARBA" id="ARBA00009196"/>
    </source>
</evidence>
<feature type="domain" description="RIO kinase" evidence="14">
    <location>
        <begin position="41"/>
        <end position="289"/>
    </location>
</feature>
<evidence type="ECO:0000256" key="3">
    <source>
        <dbReference type="ARBA" id="ARBA00012513"/>
    </source>
</evidence>
<feature type="compositionally biased region" description="Basic residues" evidence="13">
    <location>
        <begin position="367"/>
        <end position="377"/>
    </location>
</feature>
<dbReference type="GO" id="GO:0046872">
    <property type="term" value="F:metal ion binding"/>
    <property type="evidence" value="ECO:0007669"/>
    <property type="project" value="UniProtKB-KW"/>
</dbReference>
<dbReference type="CDD" id="cd05144">
    <property type="entry name" value="RIO2_C"/>
    <property type="match status" value="1"/>
</dbReference>
<comment type="similarity">
    <text evidence="2">Belongs to the protein kinase superfamily. RIO-type Ser/Thr kinase family.</text>
</comment>
<keyword evidence="6" id="KW-0479">Metal-binding</keyword>
<reference evidence="15" key="1">
    <citation type="submission" date="2021-01" db="EMBL/GenBank/DDBJ databases">
        <authorList>
            <person name="Eckstrom K.M.E."/>
        </authorList>
    </citation>
    <scope>NUCLEOTIDE SEQUENCE</scope>
    <source>
        <strain evidence="15">UVCC 0001</strain>
    </source>
</reference>
<gene>
    <name evidence="15" type="ORF">QBZ16_000320</name>
</gene>
<organism evidence="15 16">
    <name type="scientific">Prototheca wickerhamii</name>
    <dbReference type="NCBI Taxonomy" id="3111"/>
    <lineage>
        <taxon>Eukaryota</taxon>
        <taxon>Viridiplantae</taxon>
        <taxon>Chlorophyta</taxon>
        <taxon>core chlorophytes</taxon>
        <taxon>Trebouxiophyceae</taxon>
        <taxon>Chlorellales</taxon>
        <taxon>Chlorellaceae</taxon>
        <taxon>Prototheca</taxon>
    </lineage>
</organism>
<dbReference type="PANTHER" id="PTHR45852">
    <property type="entry name" value="SER/THR-PROTEIN KINASE RIO2"/>
    <property type="match status" value="1"/>
</dbReference>
<proteinExistence type="inferred from homology"/>
<dbReference type="GO" id="GO:0030688">
    <property type="term" value="C:preribosome, small subunit precursor"/>
    <property type="evidence" value="ECO:0007669"/>
    <property type="project" value="TreeGrafter"/>
</dbReference>
<sequence>MKLDVNVLRYLSKDEFRVLTAVEMGQKNHEIVPSTLVDTIARLKYDGYRLTNLGYDYLAIRTLTARGNMVSIGRKIGVGKEADIYEVADSEGNLCCLKLHRLGRTSFRAVKSKRDYLRQGSHYSWLYLSRLSAVKEFAFMKALGDRGLPVPRAIDQNRHAVLMSLVEAFPLCQVGKLMNPADVYTKLIDLMEQLAKMGLVHCDFNEFNVLISENEDITLIDFPQMVSTNHWNAEVSCEEGGFVAGLSWVHSWLACQELFERDVDCLIRFFSKKLGYVPSVDPDLPRVRPDFKMAAPSMGDLDADLRASGFKREDQEVLDSEMSHLQVSAKPRRRRGVTAAAVGEKLRDQQRRAARRAAVAGASRNATKGKNKGKKKGSGADSGIVWG</sequence>
<dbReference type="SMART" id="SM00090">
    <property type="entry name" value="RIO"/>
    <property type="match status" value="1"/>
</dbReference>
<dbReference type="InterPro" id="IPR000687">
    <property type="entry name" value="RIO_kinase"/>
</dbReference>
<evidence type="ECO:0000256" key="10">
    <source>
        <dbReference type="ARBA" id="ARBA00022842"/>
    </source>
</evidence>
<evidence type="ECO:0000256" key="8">
    <source>
        <dbReference type="ARBA" id="ARBA00022777"/>
    </source>
</evidence>
<evidence type="ECO:0000313" key="16">
    <source>
        <dbReference type="Proteomes" id="UP001255856"/>
    </source>
</evidence>
<feature type="region of interest" description="Disordered" evidence="13">
    <location>
        <begin position="321"/>
        <end position="387"/>
    </location>
</feature>
<evidence type="ECO:0000256" key="12">
    <source>
        <dbReference type="ARBA" id="ARBA00048679"/>
    </source>
</evidence>
<dbReference type="GO" id="GO:0005634">
    <property type="term" value="C:nucleus"/>
    <property type="evidence" value="ECO:0007669"/>
    <property type="project" value="TreeGrafter"/>
</dbReference>
<evidence type="ECO:0000256" key="1">
    <source>
        <dbReference type="ARBA" id="ARBA00001946"/>
    </source>
</evidence>
<dbReference type="GO" id="GO:0030490">
    <property type="term" value="P:maturation of SSU-rRNA"/>
    <property type="evidence" value="ECO:0007669"/>
    <property type="project" value="TreeGrafter"/>
</dbReference>
<keyword evidence="4" id="KW-0723">Serine/threonine-protein kinase</keyword>
<accession>A0AAD9IPB7</accession>
<keyword evidence="7" id="KW-0547">Nucleotide-binding</keyword>
<keyword evidence="10" id="KW-0460">Magnesium</keyword>
<dbReference type="GO" id="GO:0005524">
    <property type="term" value="F:ATP binding"/>
    <property type="evidence" value="ECO:0007669"/>
    <property type="project" value="UniProtKB-KW"/>
</dbReference>
<dbReference type="Pfam" id="PF09202">
    <property type="entry name" value="Rio2_N"/>
    <property type="match status" value="1"/>
</dbReference>
<dbReference type="Proteomes" id="UP001255856">
    <property type="component" value="Unassembled WGS sequence"/>
</dbReference>
<keyword evidence="5" id="KW-0808">Transferase</keyword>
<dbReference type="InterPro" id="IPR018934">
    <property type="entry name" value="RIO_dom"/>
</dbReference>
<dbReference type="InterPro" id="IPR036390">
    <property type="entry name" value="WH_DNA-bd_sf"/>
</dbReference>
<dbReference type="PANTHER" id="PTHR45852:SF1">
    <property type="entry name" value="SERINE_THREONINE-PROTEIN KINASE RIO2"/>
    <property type="match status" value="1"/>
</dbReference>
<feature type="compositionally biased region" description="Low complexity" evidence="13">
    <location>
        <begin position="356"/>
        <end position="366"/>
    </location>
</feature>
<comment type="caution">
    <text evidence="15">The sequence shown here is derived from an EMBL/GenBank/DDBJ whole genome shotgun (WGS) entry which is preliminary data.</text>
</comment>
<dbReference type="InterPro" id="IPR015285">
    <property type="entry name" value="RIO2_wHTH_N"/>
</dbReference>